<evidence type="ECO:0000313" key="1">
    <source>
        <dbReference type="EMBL" id="ABW28248.1"/>
    </source>
</evidence>
<name>B0CFU4_ACAM1</name>
<sequence>MLALRLLINDGRTYRVIKIFHDLVQLQASLQSLGCLDQVHSNENYFLYGLFDR</sequence>
<accession>B0CFU4</accession>
<reference evidence="1 2" key="1">
    <citation type="journal article" date="2008" name="Proc. Natl. Acad. Sci. U.S.A.">
        <title>Niche adaptation and genome expansion in the chlorophyll d-producing cyanobacterium Acaryochloris marina.</title>
        <authorList>
            <person name="Swingley W.D."/>
            <person name="Chen M."/>
            <person name="Cheung P.C."/>
            <person name="Conrad A.L."/>
            <person name="Dejesa L.C."/>
            <person name="Hao J."/>
            <person name="Honchak B.M."/>
            <person name="Karbach L.E."/>
            <person name="Kurdoglu A."/>
            <person name="Lahiri S."/>
            <person name="Mastrian S.D."/>
            <person name="Miyashita H."/>
            <person name="Page L."/>
            <person name="Ramakrishna P."/>
            <person name="Satoh S."/>
            <person name="Sattley W.M."/>
            <person name="Shimada Y."/>
            <person name="Taylor H.L."/>
            <person name="Tomo T."/>
            <person name="Tsuchiya T."/>
            <person name="Wang Z.T."/>
            <person name="Raymond J."/>
            <person name="Mimuro M."/>
            <person name="Blankenship R.E."/>
            <person name="Touchman J.W."/>
        </authorList>
    </citation>
    <scope>NUCLEOTIDE SEQUENCE [LARGE SCALE GENOMIC DNA]</scope>
    <source>
        <strain evidence="2">MBIC 11017</strain>
    </source>
</reference>
<dbReference type="EMBL" id="CP000828">
    <property type="protein sequence ID" value="ABW28248.1"/>
    <property type="molecule type" value="Genomic_DNA"/>
</dbReference>
<proteinExistence type="predicted"/>
<organism evidence="1 2">
    <name type="scientific">Acaryochloris marina (strain MBIC 11017)</name>
    <dbReference type="NCBI Taxonomy" id="329726"/>
    <lineage>
        <taxon>Bacteria</taxon>
        <taxon>Bacillati</taxon>
        <taxon>Cyanobacteriota</taxon>
        <taxon>Cyanophyceae</taxon>
        <taxon>Acaryochloridales</taxon>
        <taxon>Acaryochloridaceae</taxon>
        <taxon>Acaryochloris</taxon>
    </lineage>
</organism>
<evidence type="ECO:0000313" key="2">
    <source>
        <dbReference type="Proteomes" id="UP000000268"/>
    </source>
</evidence>
<protein>
    <submittedName>
        <fullName evidence="1">Uncharacterized protein</fullName>
    </submittedName>
</protein>
<dbReference type="AlphaFoldDB" id="B0CFU4"/>
<gene>
    <name evidence="1" type="ordered locus">AM1_3252</name>
</gene>
<keyword evidence="2" id="KW-1185">Reference proteome</keyword>
<dbReference type="HOGENOM" id="CLU_3057357_0_0_3"/>
<dbReference type="Proteomes" id="UP000000268">
    <property type="component" value="Chromosome"/>
</dbReference>
<dbReference type="KEGG" id="amr:AM1_3252"/>